<sequence length="234" mass="26510">MRADRRIQDLCQDIYQYVEDPFQVAVQRAEVNAREFVRGELKDRRGARQDSIGQSEARVVELVREILDQYDSARRKRQEQESEDITDRVEERLRQVVVVAKTAVETQAREMVAQQASATGPTCASTVTATASACTSATNTANKAAAPTKSRPRPQRRLEWKTRAQVDEVREEEAVRAQRRLERRARAKMDRIWQEAHEAVRTRAATQAAELLDSKPIGSNANTINIDELHVLGS</sequence>
<proteinExistence type="predicted"/>
<evidence type="ECO:0000313" key="1">
    <source>
        <dbReference type="EMBL" id="KAL3661839.1"/>
    </source>
</evidence>
<gene>
    <name evidence="1" type="ORF">V7S43_013133</name>
</gene>
<dbReference type="AlphaFoldDB" id="A0ABD3F8L6"/>
<name>A0ABD3F8L6_9STRA</name>
<reference evidence="1 2" key="1">
    <citation type="submission" date="2024-09" db="EMBL/GenBank/DDBJ databases">
        <title>Genome sequencing and assembly of Phytophthora oleae, isolate VK10A, causative agent of rot of olive drupes.</title>
        <authorList>
            <person name="Conti Taguali S."/>
            <person name="Riolo M."/>
            <person name="La Spada F."/>
            <person name="Cacciola S.O."/>
            <person name="Dionisio G."/>
        </authorList>
    </citation>
    <scope>NUCLEOTIDE SEQUENCE [LARGE SCALE GENOMIC DNA]</scope>
    <source>
        <strain evidence="1 2">VK10A</strain>
    </source>
</reference>
<comment type="caution">
    <text evidence="1">The sequence shown here is derived from an EMBL/GenBank/DDBJ whole genome shotgun (WGS) entry which is preliminary data.</text>
</comment>
<organism evidence="1 2">
    <name type="scientific">Phytophthora oleae</name>
    <dbReference type="NCBI Taxonomy" id="2107226"/>
    <lineage>
        <taxon>Eukaryota</taxon>
        <taxon>Sar</taxon>
        <taxon>Stramenopiles</taxon>
        <taxon>Oomycota</taxon>
        <taxon>Peronosporomycetes</taxon>
        <taxon>Peronosporales</taxon>
        <taxon>Peronosporaceae</taxon>
        <taxon>Phytophthora</taxon>
    </lineage>
</organism>
<keyword evidence="2" id="KW-1185">Reference proteome</keyword>
<protein>
    <submittedName>
        <fullName evidence="1">Uncharacterized protein</fullName>
    </submittedName>
</protein>
<accession>A0ABD3F8L6</accession>
<dbReference type="EMBL" id="JBIMZQ010000034">
    <property type="protein sequence ID" value="KAL3661839.1"/>
    <property type="molecule type" value="Genomic_DNA"/>
</dbReference>
<evidence type="ECO:0000313" key="2">
    <source>
        <dbReference type="Proteomes" id="UP001632037"/>
    </source>
</evidence>
<dbReference type="Proteomes" id="UP001632037">
    <property type="component" value="Unassembled WGS sequence"/>
</dbReference>